<feature type="domain" description="Cation-transporting P-type ATPase N-terminal" evidence="13">
    <location>
        <begin position="57"/>
        <end position="140"/>
    </location>
</feature>
<dbReference type="PANTHER" id="PTHR43294">
    <property type="entry name" value="SODIUM/POTASSIUM-TRANSPORTING ATPASE SUBUNIT ALPHA"/>
    <property type="match status" value="1"/>
</dbReference>
<dbReference type="GO" id="GO:0005524">
    <property type="term" value="F:ATP binding"/>
    <property type="evidence" value="ECO:0007669"/>
    <property type="project" value="UniProtKB-KW"/>
</dbReference>
<evidence type="ECO:0000256" key="5">
    <source>
        <dbReference type="ARBA" id="ARBA00022840"/>
    </source>
</evidence>
<feature type="region of interest" description="Disordered" evidence="11">
    <location>
        <begin position="486"/>
        <end position="510"/>
    </location>
</feature>
<gene>
    <name evidence="14" type="primary">kpa1</name>
</gene>
<keyword evidence="5" id="KW-0067">ATP-binding</keyword>
<dbReference type="InterPro" id="IPR018303">
    <property type="entry name" value="ATPase_P-typ_P_site"/>
</dbReference>
<dbReference type="InterPro" id="IPR001757">
    <property type="entry name" value="P_typ_ATPase"/>
</dbReference>
<comment type="similarity">
    <text evidence="10">Belongs to the cation transport ATPase (P-type) (TC 3.A.3) family.</text>
</comment>
<dbReference type="PROSITE" id="PS00154">
    <property type="entry name" value="ATPASE_E1_E2"/>
    <property type="match status" value="1"/>
</dbReference>
<dbReference type="GO" id="GO:0016887">
    <property type="term" value="F:ATP hydrolysis activity"/>
    <property type="evidence" value="ECO:0007669"/>
    <property type="project" value="InterPro"/>
</dbReference>
<evidence type="ECO:0000256" key="12">
    <source>
        <dbReference type="SAM" id="Phobius"/>
    </source>
</evidence>
<dbReference type="PRINTS" id="PR00121">
    <property type="entry name" value="NAKATPASE"/>
</dbReference>
<dbReference type="PRINTS" id="PR00119">
    <property type="entry name" value="CATATPASE"/>
</dbReference>
<evidence type="ECO:0000256" key="10">
    <source>
        <dbReference type="ARBA" id="ARBA00038148"/>
    </source>
</evidence>
<dbReference type="SUPFAM" id="SSF81660">
    <property type="entry name" value="Metal cation-transporting ATPase, ATP-binding domain N"/>
    <property type="match status" value="1"/>
</dbReference>
<dbReference type="SMART" id="SM00831">
    <property type="entry name" value="Cation_ATPase_N"/>
    <property type="match status" value="1"/>
</dbReference>
<dbReference type="AlphaFoldDB" id="Q4LB55"/>
<dbReference type="GO" id="GO:0030007">
    <property type="term" value="P:intracellular potassium ion homeostasis"/>
    <property type="evidence" value="ECO:0007669"/>
    <property type="project" value="TreeGrafter"/>
</dbReference>
<feature type="transmembrane region" description="Helical" evidence="12">
    <location>
        <begin position="1004"/>
        <end position="1025"/>
    </location>
</feature>
<dbReference type="Pfam" id="PF00690">
    <property type="entry name" value="Cation_ATPase_N"/>
    <property type="match status" value="1"/>
</dbReference>
<protein>
    <submittedName>
        <fullName evidence="14">P-type ATPase</fullName>
    </submittedName>
</protein>
<evidence type="ECO:0000313" key="14">
    <source>
        <dbReference type="EMBL" id="CAI99409.1"/>
    </source>
</evidence>
<keyword evidence="3 12" id="KW-0812">Transmembrane</keyword>
<proteinExistence type="inferred from homology"/>
<dbReference type="PANTHER" id="PTHR43294:SF21">
    <property type="entry name" value="CATION TRANSPORTING ATPASE"/>
    <property type="match status" value="1"/>
</dbReference>
<feature type="transmembrane region" description="Helical" evidence="12">
    <location>
        <begin position="938"/>
        <end position="959"/>
    </location>
</feature>
<feature type="transmembrane region" description="Helical" evidence="12">
    <location>
        <begin position="311"/>
        <end position="332"/>
    </location>
</feature>
<dbReference type="GO" id="GO:0036376">
    <property type="term" value="P:sodium ion export across plasma membrane"/>
    <property type="evidence" value="ECO:0007669"/>
    <property type="project" value="TreeGrafter"/>
</dbReference>
<dbReference type="FunFam" id="1.20.1110.10:FF:000095">
    <property type="entry name" value="Sodium/potassium-transporting ATPase subunit alpha-1"/>
    <property type="match status" value="1"/>
</dbReference>
<feature type="transmembrane region" description="Helical" evidence="12">
    <location>
        <begin position="344"/>
        <end position="370"/>
    </location>
</feature>
<keyword evidence="7 12" id="KW-1133">Transmembrane helix</keyword>
<dbReference type="SFLD" id="SFLDF00027">
    <property type="entry name" value="p-type_atpase"/>
    <property type="match status" value="1"/>
</dbReference>
<dbReference type="InterPro" id="IPR050510">
    <property type="entry name" value="Cation_transp_ATPase_P-type"/>
</dbReference>
<dbReference type="InterPro" id="IPR023299">
    <property type="entry name" value="ATPase_P-typ_cyto_dom_N"/>
</dbReference>
<evidence type="ECO:0000256" key="7">
    <source>
        <dbReference type="ARBA" id="ARBA00022989"/>
    </source>
</evidence>
<dbReference type="InterPro" id="IPR006068">
    <property type="entry name" value="ATPase_P-typ_cation-transptr_C"/>
</dbReference>
<dbReference type="SUPFAM" id="SSF81665">
    <property type="entry name" value="Calcium ATPase, transmembrane domain M"/>
    <property type="match status" value="1"/>
</dbReference>
<keyword evidence="4" id="KW-0547">Nucleotide-binding</keyword>
<dbReference type="Gene3D" id="3.40.50.1000">
    <property type="entry name" value="HAD superfamily/HAD-like"/>
    <property type="match status" value="2"/>
</dbReference>
<dbReference type="EMBL" id="AJ972678">
    <property type="protein sequence ID" value="CAI99409.1"/>
    <property type="molecule type" value="Genomic_DNA"/>
</dbReference>
<keyword evidence="8" id="KW-0813">Transport</keyword>
<name>Q4LB55_PYTAP</name>
<dbReference type="Gene3D" id="1.20.1110.10">
    <property type="entry name" value="Calcium-transporting ATPase, transmembrane domain"/>
    <property type="match status" value="2"/>
</dbReference>
<evidence type="ECO:0000256" key="6">
    <source>
        <dbReference type="ARBA" id="ARBA00022967"/>
    </source>
</evidence>
<dbReference type="InterPro" id="IPR004014">
    <property type="entry name" value="ATPase_P-typ_cation-transptr_N"/>
</dbReference>
<dbReference type="GO" id="GO:1902600">
    <property type="term" value="P:proton transmembrane transport"/>
    <property type="evidence" value="ECO:0007669"/>
    <property type="project" value="TreeGrafter"/>
</dbReference>
<sequence>MASDAMPVTADAVAIALPTLPPIPPTDQHPIVVPSTSPPSSKVVASSDGNRVDVNRYWHAYVEVQELADRIKESGILANNLELSRGLATTEIESLRVTYGFNRLTPPPQTPTYILYLRQFLDLFRLLLTAAGILSLIAYSLDTDVSLNLYLGILLLAIVFISSTATFLQQRSSSKVMGAFKNMLAARCTVVRDGASVQIPAEELVVGDLVWVRNGDKVPADLRVLMCNNLKVENSSLTGESELVALTNKAMGADIAPLECKNIAFNSSLCFDGAALGLVLSIGDNTVIGRIAKLASTAPQRETTMQREVRLFVRFISILAISMASVLFAIGVARKKGEELLHTFINGFLVIIVANVPQGLPATVTSLLTITAQRMASRSIFVKRLDSVETLGAITLVATDKTGTLTKNVMTVTDAWLGRAFHRQATVDHLVIDTDEIDYLNATDAKALLFRAATLCNRSTPDPSDVASIEKAPSVLRMPVSKAIKEPPLAADPVKPTASSPDNPVTSGRRISPRQNAIQVASFRTRREFVSKRKYTGNPSDIALLRFAELQFSAEATRAEFPLAFEIPFNSTNKWQLVVVPAPGHKTTRSEFDVFMKGAPEVIINKCTSYVNLEGEQCGIDESFRADFMHAYELFGSNGRRVIALATRRFSVPPEEEVMFTVESDNYPRSELCFIGMVAIMDPPRDDVPEAIQKCKQAGVKVFMVTGDHPLTAQAIAREIGLLDEGGGILELTKPPPVGETLDASDWGDFEAAVVHGGVIDHFSPEQFQQILRKKAVVFARTTPQHKLDIVKTSQAMGECVGVTGDGVNDAPALKQADVGVAMGKNGSDVAREAADIILMDDNFSSIVRGIEQGRVIFDNLKKTVAYTLTHLWPEIAPVAINLAFGLPAGMTSLQVLSIDLGTELGPAISLAYEGAERDIMDRPPRDRTRDRLLSPPLLLYSYIIAGTINAIGGFLSYASVYWRHGLSLTDIALSDDKHWQRHSEPLCVKSTGRCLDGDEQHDLYMEACASWYIALVFCQFFHVWMCKTRRSSIFKHGLFKNTSMIYGTAVELLLLVVLVYVPGVQDFMGAMPADYVPWLIGFGTGSITWLYSETIKSLARSQPRNKRSCLVKYLAW</sequence>
<reference evidence="14" key="1">
    <citation type="journal article" date="2005" name="J. Bioenerg. Biomembr.">
        <title>Sodium, potassium-atpases in algae and oomycetes.</title>
        <authorList>
            <person name="Barrero-Gil J."/>
            <person name="Garciadeblas B."/>
            <person name="Benito B."/>
        </authorList>
    </citation>
    <scope>NUCLEOTIDE SEQUENCE</scope>
</reference>
<keyword evidence="2" id="KW-1003">Cell membrane</keyword>
<dbReference type="SUPFAM" id="SSF56784">
    <property type="entry name" value="HAD-like"/>
    <property type="match status" value="1"/>
</dbReference>
<dbReference type="Gene3D" id="2.70.150.10">
    <property type="entry name" value="Calcium-transporting ATPase, cytoplasmic transduction domain A"/>
    <property type="match status" value="1"/>
</dbReference>
<dbReference type="InterPro" id="IPR023298">
    <property type="entry name" value="ATPase_P-typ_TM_dom_sf"/>
</dbReference>
<dbReference type="InterPro" id="IPR036412">
    <property type="entry name" value="HAD-like_sf"/>
</dbReference>
<accession>Q4LB55</accession>
<dbReference type="InterPro" id="IPR023214">
    <property type="entry name" value="HAD_sf"/>
</dbReference>
<evidence type="ECO:0000256" key="9">
    <source>
        <dbReference type="ARBA" id="ARBA00023136"/>
    </source>
</evidence>
<feature type="transmembrane region" description="Helical" evidence="12">
    <location>
        <begin position="1076"/>
        <end position="1093"/>
    </location>
</feature>
<evidence type="ECO:0000256" key="2">
    <source>
        <dbReference type="ARBA" id="ARBA00022475"/>
    </source>
</evidence>
<dbReference type="InterPro" id="IPR059000">
    <property type="entry name" value="ATPase_P-type_domA"/>
</dbReference>
<dbReference type="Pfam" id="PF13246">
    <property type="entry name" value="Cation_ATPase"/>
    <property type="match status" value="1"/>
</dbReference>
<dbReference type="SUPFAM" id="SSF81653">
    <property type="entry name" value="Calcium ATPase, transduction domain A"/>
    <property type="match status" value="1"/>
</dbReference>
<evidence type="ECO:0000259" key="13">
    <source>
        <dbReference type="SMART" id="SM00831"/>
    </source>
</evidence>
<dbReference type="Pfam" id="PF00122">
    <property type="entry name" value="E1-E2_ATPase"/>
    <property type="match status" value="1"/>
</dbReference>
<dbReference type="NCBIfam" id="TIGR01494">
    <property type="entry name" value="ATPase_P-type"/>
    <property type="match status" value="2"/>
</dbReference>
<dbReference type="GO" id="GO:0005391">
    <property type="term" value="F:P-type sodium:potassium-exchanging transporter activity"/>
    <property type="evidence" value="ECO:0007669"/>
    <property type="project" value="TreeGrafter"/>
</dbReference>
<dbReference type="VEuPathDB" id="FungiDB:PAG1_G011044"/>
<feature type="transmembrane region" description="Helical" evidence="12">
    <location>
        <begin position="123"/>
        <end position="141"/>
    </location>
</feature>
<organism evidence="14">
    <name type="scientific">Pythium aphanidermatum</name>
    <name type="common">Pythium root rot fungus</name>
    <name type="synonym">Rheosporangium aphanidermatum</name>
    <dbReference type="NCBI Taxonomy" id="65070"/>
    <lineage>
        <taxon>Eukaryota</taxon>
        <taxon>Sar</taxon>
        <taxon>Stramenopiles</taxon>
        <taxon>Oomycota</taxon>
        <taxon>Peronosporomycetes</taxon>
        <taxon>Pythiales</taxon>
        <taxon>Pythiaceae</taxon>
        <taxon>Pythium</taxon>
    </lineage>
</organism>
<dbReference type="GO" id="GO:0006883">
    <property type="term" value="P:intracellular sodium ion homeostasis"/>
    <property type="evidence" value="ECO:0007669"/>
    <property type="project" value="TreeGrafter"/>
</dbReference>
<dbReference type="GO" id="GO:0005886">
    <property type="term" value="C:plasma membrane"/>
    <property type="evidence" value="ECO:0007669"/>
    <property type="project" value="UniProtKB-SubCell"/>
</dbReference>
<evidence type="ECO:0000256" key="8">
    <source>
        <dbReference type="ARBA" id="ARBA00023065"/>
    </source>
</evidence>
<dbReference type="SFLD" id="SFLDG00002">
    <property type="entry name" value="C1.7:_P-type_atpase_like"/>
    <property type="match status" value="1"/>
</dbReference>
<feature type="transmembrane region" description="Helical" evidence="12">
    <location>
        <begin position="147"/>
        <end position="168"/>
    </location>
</feature>
<dbReference type="FunFam" id="3.40.50.1000:FF:000083">
    <property type="entry name" value="Sodium/potassium-transporting ATPase subunit alpha"/>
    <property type="match status" value="1"/>
</dbReference>
<dbReference type="InterPro" id="IPR044492">
    <property type="entry name" value="P_typ_ATPase_HD_dom"/>
</dbReference>
<evidence type="ECO:0000256" key="3">
    <source>
        <dbReference type="ARBA" id="ARBA00022692"/>
    </source>
</evidence>
<evidence type="ECO:0000256" key="1">
    <source>
        <dbReference type="ARBA" id="ARBA00004651"/>
    </source>
</evidence>
<keyword evidence="9 12" id="KW-0472">Membrane</keyword>
<evidence type="ECO:0000256" key="11">
    <source>
        <dbReference type="SAM" id="MobiDB-lite"/>
    </source>
</evidence>
<evidence type="ECO:0000256" key="4">
    <source>
        <dbReference type="ARBA" id="ARBA00022741"/>
    </source>
</evidence>
<keyword evidence="6" id="KW-1278">Translocase</keyword>
<keyword evidence="8" id="KW-0406">Ion transport</keyword>
<dbReference type="Pfam" id="PF00689">
    <property type="entry name" value="Cation_ATPase_C"/>
    <property type="match status" value="1"/>
</dbReference>
<feature type="transmembrane region" description="Helical" evidence="12">
    <location>
        <begin position="1045"/>
        <end position="1064"/>
    </location>
</feature>
<dbReference type="GO" id="GO:1990573">
    <property type="term" value="P:potassium ion import across plasma membrane"/>
    <property type="evidence" value="ECO:0007669"/>
    <property type="project" value="TreeGrafter"/>
</dbReference>
<dbReference type="Gene3D" id="3.40.1110.10">
    <property type="entry name" value="Calcium-transporting ATPase, cytoplasmic domain N"/>
    <property type="match status" value="2"/>
</dbReference>
<dbReference type="SFLD" id="SFLDS00003">
    <property type="entry name" value="Haloacid_Dehalogenase"/>
    <property type="match status" value="1"/>
</dbReference>
<comment type="subcellular location">
    <subcellularLocation>
        <location evidence="1">Cell membrane</location>
        <topology evidence="1">Multi-pass membrane protein</topology>
    </subcellularLocation>
</comment>
<feature type="compositionally biased region" description="Polar residues" evidence="11">
    <location>
        <begin position="497"/>
        <end position="506"/>
    </location>
</feature>
<dbReference type="InterPro" id="IPR008250">
    <property type="entry name" value="ATPase_P-typ_transduc_dom_A_sf"/>
</dbReference>